<keyword evidence="3" id="KW-1185">Reference proteome</keyword>
<evidence type="ECO:0000256" key="1">
    <source>
        <dbReference type="SAM" id="SignalP"/>
    </source>
</evidence>
<sequence>MKKLLALIFTSLSLLLAGTAALSVSTSQASNIETAPSEIAFNNCPETSHLVKVSNKVNVTISSDDFGSAAWTYPNTSNEGKLRDNLMNVSVKQGGLKYNVGDSFVAAKYSALDGSMAGQTLYLVNRPDFPNTFVYLMHNKYATTFTEH</sequence>
<dbReference type="EMBL" id="CP012034">
    <property type="protein sequence ID" value="AKP67620.1"/>
    <property type="molecule type" value="Genomic_DNA"/>
</dbReference>
<feature type="chain" id="PRO_5005209351" evidence="1">
    <location>
        <begin position="30"/>
        <end position="148"/>
    </location>
</feature>
<name>A0A0H4R1K9_9LACO</name>
<evidence type="ECO:0000313" key="2">
    <source>
        <dbReference type="EMBL" id="AKP67620.1"/>
    </source>
</evidence>
<evidence type="ECO:0000313" key="3">
    <source>
        <dbReference type="Proteomes" id="UP000036106"/>
    </source>
</evidence>
<proteinExistence type="predicted"/>
<gene>
    <name evidence="2" type="ORF">ABM34_08805</name>
</gene>
<feature type="signal peptide" evidence="1">
    <location>
        <begin position="1"/>
        <end position="29"/>
    </location>
</feature>
<reference evidence="3" key="1">
    <citation type="submission" date="2015-07" db="EMBL/GenBank/DDBJ databases">
        <title>Lactobacillus ginsenosidimutans/EMML 3141/ whole genome sequencing.</title>
        <authorList>
            <person name="Kim M.K."/>
            <person name="Im W.-T."/>
            <person name="Srinivasan S."/>
            <person name="Lee J.-J."/>
        </authorList>
    </citation>
    <scope>NUCLEOTIDE SEQUENCE [LARGE SCALE GENOMIC DNA]</scope>
    <source>
        <strain evidence="3">EMML 3041</strain>
    </source>
</reference>
<dbReference type="KEGG" id="lgn:ABM34_08805"/>
<dbReference type="AlphaFoldDB" id="A0A0H4R1K9"/>
<accession>A0A0H4R1K9</accession>
<keyword evidence="1" id="KW-0732">Signal</keyword>
<dbReference type="RefSeq" id="WP_048705082.1">
    <property type="nucleotide sequence ID" value="NZ_CP012034.1"/>
</dbReference>
<dbReference type="STRING" id="1007676.ABM34_08805"/>
<dbReference type="PATRIC" id="fig|1007676.4.peg.1786"/>
<protein>
    <submittedName>
        <fullName evidence="2">Uncharacterized protein</fullName>
    </submittedName>
</protein>
<organism evidence="2 3">
    <name type="scientific">Companilactobacillus ginsenosidimutans</name>
    <dbReference type="NCBI Taxonomy" id="1007676"/>
    <lineage>
        <taxon>Bacteria</taxon>
        <taxon>Bacillati</taxon>
        <taxon>Bacillota</taxon>
        <taxon>Bacilli</taxon>
        <taxon>Lactobacillales</taxon>
        <taxon>Lactobacillaceae</taxon>
        <taxon>Companilactobacillus</taxon>
    </lineage>
</organism>
<dbReference type="Proteomes" id="UP000036106">
    <property type="component" value="Chromosome"/>
</dbReference>